<evidence type="ECO:0000256" key="1">
    <source>
        <dbReference type="SAM" id="Phobius"/>
    </source>
</evidence>
<dbReference type="PANTHER" id="PTHR35797:SF1">
    <property type="entry name" value="PROTEASE"/>
    <property type="match status" value="1"/>
</dbReference>
<dbReference type="EMBL" id="QXQA01000010">
    <property type="protein sequence ID" value="RIX51444.1"/>
    <property type="molecule type" value="Genomic_DNA"/>
</dbReference>
<protein>
    <submittedName>
        <fullName evidence="3">CPBP family intramembrane metalloprotease</fullName>
    </submittedName>
</protein>
<evidence type="ECO:0000259" key="2">
    <source>
        <dbReference type="Pfam" id="PF02517"/>
    </source>
</evidence>
<keyword evidence="3" id="KW-0378">Hydrolase</keyword>
<organism evidence="3 4">
    <name type="scientific">Paenibacillus nanensis</name>
    <dbReference type="NCBI Taxonomy" id="393251"/>
    <lineage>
        <taxon>Bacteria</taxon>
        <taxon>Bacillati</taxon>
        <taxon>Bacillota</taxon>
        <taxon>Bacilli</taxon>
        <taxon>Bacillales</taxon>
        <taxon>Paenibacillaceae</taxon>
        <taxon>Paenibacillus</taxon>
    </lineage>
</organism>
<dbReference type="InterPro" id="IPR003675">
    <property type="entry name" value="Rce1/LyrA-like_dom"/>
</dbReference>
<keyword evidence="3" id="KW-0645">Protease</keyword>
<keyword evidence="4" id="KW-1185">Reference proteome</keyword>
<dbReference type="AlphaFoldDB" id="A0A3A1UT61"/>
<dbReference type="OrthoDB" id="9777755at2"/>
<feature type="transmembrane region" description="Helical" evidence="1">
    <location>
        <begin position="45"/>
        <end position="66"/>
    </location>
</feature>
<dbReference type="GO" id="GO:0080120">
    <property type="term" value="P:CAAX-box protein maturation"/>
    <property type="evidence" value="ECO:0007669"/>
    <property type="project" value="UniProtKB-ARBA"/>
</dbReference>
<keyword evidence="1" id="KW-0472">Membrane</keyword>
<proteinExistence type="predicted"/>
<dbReference type="GO" id="GO:0006508">
    <property type="term" value="P:proteolysis"/>
    <property type="evidence" value="ECO:0007669"/>
    <property type="project" value="UniProtKB-KW"/>
</dbReference>
<evidence type="ECO:0000313" key="3">
    <source>
        <dbReference type="EMBL" id="RIX51444.1"/>
    </source>
</evidence>
<feature type="domain" description="CAAX prenyl protease 2/Lysostaphin resistance protein A-like" evidence="2">
    <location>
        <begin position="125"/>
        <end position="229"/>
    </location>
</feature>
<dbReference type="PANTHER" id="PTHR35797">
    <property type="entry name" value="PROTEASE-RELATED"/>
    <property type="match status" value="1"/>
</dbReference>
<feature type="transmembrane region" description="Helical" evidence="1">
    <location>
        <begin position="161"/>
        <end position="179"/>
    </location>
</feature>
<evidence type="ECO:0000313" key="4">
    <source>
        <dbReference type="Proteomes" id="UP000266482"/>
    </source>
</evidence>
<keyword evidence="3" id="KW-0482">Metalloprotease</keyword>
<name>A0A3A1UT61_9BACL</name>
<dbReference type="InterPro" id="IPR042150">
    <property type="entry name" value="MmRce1-like"/>
</dbReference>
<feature type="transmembrane region" description="Helical" evidence="1">
    <location>
        <begin position="20"/>
        <end position="39"/>
    </location>
</feature>
<feature type="transmembrane region" description="Helical" evidence="1">
    <location>
        <begin position="78"/>
        <end position="100"/>
    </location>
</feature>
<sequence length="283" mass="31581">MNRIRSVVHMLKALNSMQKVSVFLALIFLFLFMLIMLPVEIDPTSFMYVPVTAALITMLLTGEAFSKEGWRQLGFHRFSFKSVLVGFLIPLIPIIVGFAIIWGSGLAEFGLAEEFKGQELVLAISFVMTLIVSSLTVTLGEEAGWRGYLSAKLQQLGFAKSLLLNGFIWGLFHLPIMLLTDSYHGDMNPYLYIPMFVVTATLAGAFITYLRYRSGSIWPAIIAHTSHNLAWNYGDIFTQNADPVTGYMTGDSGVVLILFYAAVLVWILLKGKRPAGYFKAHME</sequence>
<feature type="transmembrane region" description="Helical" evidence="1">
    <location>
        <begin position="191"/>
        <end position="210"/>
    </location>
</feature>
<accession>A0A3A1UT61</accession>
<reference evidence="3 4" key="1">
    <citation type="submission" date="2018-09" db="EMBL/GenBank/DDBJ databases">
        <title>Paenibacillus aracenensis nov. sp. isolated from a cave in southern Spain.</title>
        <authorList>
            <person name="Jurado V."/>
            <person name="Gutierrez-Patricio S."/>
            <person name="Gonzalez-Pimentel J.L."/>
            <person name="Miller A.Z."/>
            <person name="Laiz L."/>
            <person name="Saiz-Jimenez C."/>
        </authorList>
    </citation>
    <scope>NUCLEOTIDE SEQUENCE [LARGE SCALE GENOMIC DNA]</scope>
    <source>
        <strain evidence="3 4">DSM 22867</strain>
    </source>
</reference>
<gene>
    <name evidence="3" type="ORF">D3P08_16125</name>
</gene>
<dbReference type="GO" id="GO:0004175">
    <property type="term" value="F:endopeptidase activity"/>
    <property type="evidence" value="ECO:0007669"/>
    <property type="project" value="UniProtKB-ARBA"/>
</dbReference>
<feature type="transmembrane region" description="Helical" evidence="1">
    <location>
        <begin position="120"/>
        <end position="140"/>
    </location>
</feature>
<dbReference type="GO" id="GO:0008237">
    <property type="term" value="F:metallopeptidase activity"/>
    <property type="evidence" value="ECO:0007669"/>
    <property type="project" value="UniProtKB-KW"/>
</dbReference>
<dbReference type="Pfam" id="PF02517">
    <property type="entry name" value="Rce1-like"/>
    <property type="match status" value="1"/>
</dbReference>
<keyword evidence="1" id="KW-1133">Transmembrane helix</keyword>
<feature type="transmembrane region" description="Helical" evidence="1">
    <location>
        <begin position="246"/>
        <end position="269"/>
    </location>
</feature>
<dbReference type="Proteomes" id="UP000266482">
    <property type="component" value="Unassembled WGS sequence"/>
</dbReference>
<keyword evidence="1" id="KW-0812">Transmembrane</keyword>
<comment type="caution">
    <text evidence="3">The sequence shown here is derived from an EMBL/GenBank/DDBJ whole genome shotgun (WGS) entry which is preliminary data.</text>
</comment>